<proteinExistence type="predicted"/>
<keyword evidence="2" id="KW-0732">Signal</keyword>
<feature type="compositionally biased region" description="Low complexity" evidence="1">
    <location>
        <begin position="76"/>
        <end position="130"/>
    </location>
</feature>
<evidence type="ECO:0000256" key="2">
    <source>
        <dbReference type="SAM" id="SignalP"/>
    </source>
</evidence>
<dbReference type="Proteomes" id="UP000050511">
    <property type="component" value="Unassembled WGS sequence"/>
</dbReference>
<sequence length="187" mass="19293">MKKGITIGAVLFTSLALAACGNSANKSSESNPKSSSLVTAKRKKASSLSEIKKKAYSESKVKASSESSAKAKSESESIASSQKLADSISESKASSESIAATSSSSAASSASQSLESSTAASSATGANSESISMDEHTLTGFLNKYGVSPVLYKTQHGMSEKEAFETTPDSMKSSGELQTQFLKYGIK</sequence>
<feature type="signal peptide" evidence="2">
    <location>
        <begin position="1"/>
        <end position="18"/>
    </location>
</feature>
<evidence type="ECO:0008006" key="5">
    <source>
        <dbReference type="Google" id="ProtNLM"/>
    </source>
</evidence>
<organism evidence="3 4">
    <name type="scientific">Lactiplantibacillus plantarum WJL</name>
    <dbReference type="NCBI Taxonomy" id="1350466"/>
    <lineage>
        <taxon>Bacteria</taxon>
        <taxon>Bacillati</taxon>
        <taxon>Bacillota</taxon>
        <taxon>Bacilli</taxon>
        <taxon>Lactobacillales</taxon>
        <taxon>Lactobacillaceae</taxon>
        <taxon>Lactiplantibacillus</taxon>
    </lineage>
</organism>
<dbReference type="EMBL" id="LKLZ01000009">
    <property type="protein sequence ID" value="KPN42302.1"/>
    <property type="molecule type" value="Genomic_DNA"/>
</dbReference>
<feature type="compositionally biased region" description="Basic and acidic residues" evidence="1">
    <location>
        <begin position="50"/>
        <end position="75"/>
    </location>
</feature>
<evidence type="ECO:0000313" key="4">
    <source>
        <dbReference type="Proteomes" id="UP000050511"/>
    </source>
</evidence>
<reference evidence="3 4" key="1">
    <citation type="submission" date="2015-10" db="EMBL/GenBank/DDBJ databases">
        <title>Resequencing of Lactobacillus plantarum WJL strain genome.</title>
        <authorList>
            <person name="Martino M.E."/>
        </authorList>
    </citation>
    <scope>NUCLEOTIDE SEQUENCE [LARGE SCALE GENOMIC DNA]</scope>
    <source>
        <strain evidence="3 4">WJL</strain>
    </source>
</reference>
<name>A0A837P0Q0_LACPN</name>
<comment type="caution">
    <text evidence="3">The sequence shown here is derived from an EMBL/GenBank/DDBJ whole genome shotgun (WGS) entry which is preliminary data.</text>
</comment>
<gene>
    <name evidence="3" type="ORF">WJL_2242</name>
</gene>
<dbReference type="PROSITE" id="PS51257">
    <property type="entry name" value="PROKAR_LIPOPROTEIN"/>
    <property type="match status" value="1"/>
</dbReference>
<feature type="region of interest" description="Disordered" evidence="1">
    <location>
        <begin position="22"/>
        <end position="131"/>
    </location>
</feature>
<dbReference type="AlphaFoldDB" id="A0A837P0Q0"/>
<feature type="chain" id="PRO_5032345493" description="Lipoprotein" evidence="2">
    <location>
        <begin position="19"/>
        <end position="187"/>
    </location>
</feature>
<protein>
    <recommendedName>
        <fullName evidence="5">Lipoprotein</fullName>
    </recommendedName>
</protein>
<evidence type="ECO:0000313" key="3">
    <source>
        <dbReference type="EMBL" id="KPN42302.1"/>
    </source>
</evidence>
<dbReference type="RefSeq" id="WP_022638127.1">
    <property type="nucleotide sequence ID" value="NZ_AUTE01000008.1"/>
</dbReference>
<accession>A0A837P0Q0</accession>
<evidence type="ECO:0000256" key="1">
    <source>
        <dbReference type="SAM" id="MobiDB-lite"/>
    </source>
</evidence>
<feature type="compositionally biased region" description="Low complexity" evidence="1">
    <location>
        <begin position="22"/>
        <end position="36"/>
    </location>
</feature>